<dbReference type="InterPro" id="IPR003661">
    <property type="entry name" value="HisK_dim/P_dom"/>
</dbReference>
<feature type="domain" description="PAS" evidence="7">
    <location>
        <begin position="381"/>
        <end position="435"/>
    </location>
</feature>
<protein>
    <recommendedName>
        <fullName evidence="2">histidine kinase</fullName>
        <ecNumber evidence="2">2.7.13.3</ecNumber>
    </recommendedName>
</protein>
<dbReference type="PRINTS" id="PR00344">
    <property type="entry name" value="BCTRLSENSOR"/>
</dbReference>
<dbReference type="SMART" id="SM00086">
    <property type="entry name" value="PAC"/>
    <property type="match status" value="3"/>
</dbReference>
<dbReference type="SMART" id="SM00387">
    <property type="entry name" value="HATPase_c"/>
    <property type="match status" value="1"/>
</dbReference>
<evidence type="ECO:0000259" key="7">
    <source>
        <dbReference type="PROSITE" id="PS50112"/>
    </source>
</evidence>
<dbReference type="EC" id="2.7.13.3" evidence="2"/>
<dbReference type="InterPro" id="IPR000014">
    <property type="entry name" value="PAS"/>
</dbReference>
<evidence type="ECO:0000313" key="10">
    <source>
        <dbReference type="Proteomes" id="UP000628448"/>
    </source>
</evidence>
<dbReference type="Pfam" id="PF02518">
    <property type="entry name" value="HATPase_c"/>
    <property type="match status" value="1"/>
</dbReference>
<dbReference type="SMART" id="SM00091">
    <property type="entry name" value="PAS"/>
    <property type="match status" value="4"/>
</dbReference>
<dbReference type="Gene3D" id="1.10.287.130">
    <property type="match status" value="1"/>
</dbReference>
<dbReference type="CDD" id="cd00130">
    <property type="entry name" value="PAS"/>
    <property type="match status" value="3"/>
</dbReference>
<dbReference type="PANTHER" id="PTHR43304:SF1">
    <property type="entry name" value="PAC DOMAIN-CONTAINING PROTEIN"/>
    <property type="match status" value="1"/>
</dbReference>
<dbReference type="PROSITE" id="PS50112">
    <property type="entry name" value="PAS"/>
    <property type="match status" value="2"/>
</dbReference>
<accession>A0A931GXX4</accession>
<dbReference type="InterPro" id="IPR013655">
    <property type="entry name" value="PAS_fold_3"/>
</dbReference>
<evidence type="ECO:0000256" key="4">
    <source>
        <dbReference type="ARBA" id="ARBA00022679"/>
    </source>
</evidence>
<feature type="domain" description="PAS" evidence="7">
    <location>
        <begin position="255"/>
        <end position="325"/>
    </location>
</feature>
<dbReference type="Gene3D" id="3.30.565.10">
    <property type="entry name" value="Histidine kinase-like ATPase, C-terminal domain"/>
    <property type="match status" value="1"/>
</dbReference>
<dbReference type="RefSeq" id="WP_196990822.1">
    <property type="nucleotide sequence ID" value="NZ_JADWYR010000001.1"/>
</dbReference>
<feature type="domain" description="PAC" evidence="8">
    <location>
        <begin position="197"/>
        <end position="254"/>
    </location>
</feature>
<dbReference type="InterPro" id="IPR036097">
    <property type="entry name" value="HisK_dim/P_sf"/>
</dbReference>
<name>A0A931GXX4_9BACT</name>
<dbReference type="InterPro" id="IPR001610">
    <property type="entry name" value="PAC"/>
</dbReference>
<dbReference type="InterPro" id="IPR036890">
    <property type="entry name" value="HATPase_C_sf"/>
</dbReference>
<proteinExistence type="predicted"/>
<evidence type="ECO:0000256" key="5">
    <source>
        <dbReference type="ARBA" id="ARBA00022777"/>
    </source>
</evidence>
<dbReference type="InterPro" id="IPR052162">
    <property type="entry name" value="Sensor_kinase/Photoreceptor"/>
</dbReference>
<keyword evidence="4" id="KW-0808">Transferase</keyword>
<evidence type="ECO:0000259" key="6">
    <source>
        <dbReference type="PROSITE" id="PS50109"/>
    </source>
</evidence>
<dbReference type="NCBIfam" id="TIGR00229">
    <property type="entry name" value="sensory_box"/>
    <property type="match status" value="3"/>
</dbReference>
<dbReference type="CDD" id="cd00082">
    <property type="entry name" value="HisKA"/>
    <property type="match status" value="1"/>
</dbReference>
<feature type="domain" description="Histidine kinase" evidence="6">
    <location>
        <begin position="509"/>
        <end position="724"/>
    </location>
</feature>
<dbReference type="AlphaFoldDB" id="A0A931GXX4"/>
<dbReference type="Pfam" id="PF08448">
    <property type="entry name" value="PAS_4"/>
    <property type="match status" value="1"/>
</dbReference>
<dbReference type="Proteomes" id="UP000628448">
    <property type="component" value="Unassembled WGS sequence"/>
</dbReference>
<dbReference type="InterPro" id="IPR005467">
    <property type="entry name" value="His_kinase_dom"/>
</dbReference>
<evidence type="ECO:0000256" key="1">
    <source>
        <dbReference type="ARBA" id="ARBA00000085"/>
    </source>
</evidence>
<dbReference type="InterPro" id="IPR004358">
    <property type="entry name" value="Sig_transdc_His_kin-like_C"/>
</dbReference>
<sequence>MTFINSLDYLPHIMEELPIAFSVLEGPDFIVKIANKKNLEIWQRSAAETINRPLFDIFPEVKSQNFKDILTNVYQQGITYNAEDVPAQFIRNGTLDTGYFDIIYQPLKSDNGAVYAIMVISKEVTTKHADVFNKHLLESSPDCVKILDQDGRIAFMNFNGRCAMELEDFDIVKNKYWWELWGDEYQNIILDAVQRAKNGEVVHFEAFCATFKGTPKWWNIIVSPITDKDAHVESIIAVSRDITEKKIAEKKIADNEVQFRTLANSIPQLAWMMQPDGWIYWYNERWYDYTGTTLEQMQGWGWQAIHHPAMVEGVVKRFKEAIDGGNDWEDTFLLRGKDGNYRWFLSRAFPLRNEKGEIMQWFGTNTDITERRSMEEALKENEQRFRLLAENITELIWVTDSNHQLTYINESAYLYFGLVPQSLQNLNADYIHPEDLVKNRKYWEVSQQEEKEWAVEHRLKNKYGEYRWHHTKATPHKNSEGKIIMWIGTCIDIHDHKMKEQQKDEFMSIASHELKTPLTVAKGYIQILSHVLSDSGTRAVQTYTMKALDAIERMQQMIAELLDISKIQNGSLTYFYSRFNFNALLNETIYDFLQHTRSHNISKQGNPAVIVYGDENRMKQVIVNLLSNAVKYSPSSSEVQVCLTVEDSFLHLAVTDYGIGLNAEHLDKIFERYYRIKEQSHVFDGLGIGLYISAQIVEKHGGNIYAESEPGKGSTFHLKLPFETLETD</sequence>
<dbReference type="InterPro" id="IPR000700">
    <property type="entry name" value="PAS-assoc_C"/>
</dbReference>
<dbReference type="PANTHER" id="PTHR43304">
    <property type="entry name" value="PHYTOCHROME-LIKE PROTEIN CPH1"/>
    <property type="match status" value="1"/>
</dbReference>
<comment type="catalytic activity">
    <reaction evidence="1">
        <text>ATP + protein L-histidine = ADP + protein N-phospho-L-histidine.</text>
        <dbReference type="EC" id="2.7.13.3"/>
    </reaction>
</comment>
<evidence type="ECO:0000259" key="8">
    <source>
        <dbReference type="PROSITE" id="PS50113"/>
    </source>
</evidence>
<dbReference type="Pfam" id="PF08447">
    <property type="entry name" value="PAS_3"/>
    <property type="match status" value="2"/>
</dbReference>
<dbReference type="GO" id="GO:0000155">
    <property type="term" value="F:phosphorelay sensor kinase activity"/>
    <property type="evidence" value="ECO:0007669"/>
    <property type="project" value="InterPro"/>
</dbReference>
<gene>
    <name evidence="9" type="ORF">I5907_11315</name>
</gene>
<dbReference type="PROSITE" id="PS50109">
    <property type="entry name" value="HIS_KIN"/>
    <property type="match status" value="1"/>
</dbReference>
<organism evidence="9 10">
    <name type="scientific">Panacibacter microcysteis</name>
    <dbReference type="NCBI Taxonomy" id="2793269"/>
    <lineage>
        <taxon>Bacteria</taxon>
        <taxon>Pseudomonadati</taxon>
        <taxon>Bacteroidota</taxon>
        <taxon>Chitinophagia</taxon>
        <taxon>Chitinophagales</taxon>
        <taxon>Chitinophagaceae</taxon>
        <taxon>Panacibacter</taxon>
    </lineage>
</organism>
<comment type="caution">
    <text evidence="9">The sequence shown here is derived from an EMBL/GenBank/DDBJ whole genome shotgun (WGS) entry which is preliminary data.</text>
</comment>
<dbReference type="FunFam" id="3.30.565.10:FF:000006">
    <property type="entry name" value="Sensor histidine kinase WalK"/>
    <property type="match status" value="1"/>
</dbReference>
<reference evidence="9" key="1">
    <citation type="submission" date="2020-11" db="EMBL/GenBank/DDBJ databases">
        <title>Bacterial whole genome sequence for Panacibacter sp. DH6.</title>
        <authorList>
            <person name="Le V."/>
            <person name="Ko S."/>
            <person name="Ahn C.-Y."/>
            <person name="Oh H.-M."/>
        </authorList>
    </citation>
    <scope>NUCLEOTIDE SEQUENCE</scope>
    <source>
        <strain evidence="9">DH6</strain>
    </source>
</reference>
<dbReference type="FunFam" id="3.30.450.20:FF:000099">
    <property type="entry name" value="Sensory box sensor histidine kinase"/>
    <property type="match status" value="2"/>
</dbReference>
<evidence type="ECO:0000313" key="9">
    <source>
        <dbReference type="EMBL" id="MBG9376829.1"/>
    </source>
</evidence>
<evidence type="ECO:0000256" key="2">
    <source>
        <dbReference type="ARBA" id="ARBA00012438"/>
    </source>
</evidence>
<dbReference type="Pfam" id="PF13426">
    <property type="entry name" value="PAS_9"/>
    <property type="match status" value="1"/>
</dbReference>
<dbReference type="Gene3D" id="3.30.450.20">
    <property type="entry name" value="PAS domain"/>
    <property type="match status" value="4"/>
</dbReference>
<dbReference type="InterPro" id="IPR003594">
    <property type="entry name" value="HATPase_dom"/>
</dbReference>
<dbReference type="InterPro" id="IPR035965">
    <property type="entry name" value="PAS-like_dom_sf"/>
</dbReference>
<keyword evidence="5 9" id="KW-0418">Kinase</keyword>
<feature type="domain" description="PAC" evidence="8">
    <location>
        <begin position="326"/>
        <end position="380"/>
    </location>
</feature>
<keyword evidence="10" id="KW-1185">Reference proteome</keyword>
<dbReference type="SUPFAM" id="SSF55874">
    <property type="entry name" value="ATPase domain of HSP90 chaperone/DNA topoisomerase II/histidine kinase"/>
    <property type="match status" value="1"/>
</dbReference>
<dbReference type="PROSITE" id="PS50113">
    <property type="entry name" value="PAC"/>
    <property type="match status" value="3"/>
</dbReference>
<dbReference type="SUPFAM" id="SSF47384">
    <property type="entry name" value="Homodimeric domain of signal transducing histidine kinase"/>
    <property type="match status" value="1"/>
</dbReference>
<feature type="domain" description="PAC" evidence="8">
    <location>
        <begin position="453"/>
        <end position="505"/>
    </location>
</feature>
<keyword evidence="3" id="KW-0597">Phosphoprotein</keyword>
<dbReference type="Pfam" id="PF00512">
    <property type="entry name" value="HisKA"/>
    <property type="match status" value="1"/>
</dbReference>
<dbReference type="SUPFAM" id="SSF55785">
    <property type="entry name" value="PYP-like sensor domain (PAS domain)"/>
    <property type="match status" value="4"/>
</dbReference>
<dbReference type="EMBL" id="JADWYR010000001">
    <property type="protein sequence ID" value="MBG9376829.1"/>
    <property type="molecule type" value="Genomic_DNA"/>
</dbReference>
<dbReference type="SMART" id="SM00388">
    <property type="entry name" value="HisKA"/>
    <property type="match status" value="1"/>
</dbReference>
<dbReference type="InterPro" id="IPR013656">
    <property type="entry name" value="PAS_4"/>
</dbReference>
<evidence type="ECO:0000256" key="3">
    <source>
        <dbReference type="ARBA" id="ARBA00022553"/>
    </source>
</evidence>